<evidence type="ECO:0000256" key="6">
    <source>
        <dbReference type="ARBA" id="ARBA00022847"/>
    </source>
</evidence>
<reference evidence="13" key="1">
    <citation type="submission" date="2017-11" db="EMBL/GenBank/DDBJ databases">
        <title>The sensing device of the deep-sea amphipod.</title>
        <authorList>
            <person name="Kobayashi H."/>
            <person name="Nagahama T."/>
            <person name="Arai W."/>
            <person name="Sasagawa Y."/>
            <person name="Umeda M."/>
            <person name="Hayashi T."/>
            <person name="Nikaido I."/>
            <person name="Watanabe H."/>
            <person name="Oguri K."/>
            <person name="Kitazato H."/>
            <person name="Fujioka K."/>
            <person name="Kido Y."/>
            <person name="Takami H."/>
        </authorList>
    </citation>
    <scope>NUCLEOTIDE SEQUENCE</scope>
    <source>
        <tissue evidence="13">Whole body</tissue>
    </source>
</reference>
<evidence type="ECO:0000256" key="5">
    <source>
        <dbReference type="ARBA" id="ARBA00022737"/>
    </source>
</evidence>
<dbReference type="PANTHER" id="PTHR13131">
    <property type="entry name" value="CYSTINOSIN"/>
    <property type="match status" value="1"/>
</dbReference>
<name>A0A2P2I6H7_9CRUS</name>
<dbReference type="Gene3D" id="1.20.1280.290">
    <property type="match status" value="1"/>
</dbReference>
<dbReference type="Pfam" id="PF04193">
    <property type="entry name" value="PQ-loop"/>
    <property type="match status" value="1"/>
</dbReference>
<evidence type="ECO:0000313" key="12">
    <source>
        <dbReference type="EMBL" id="LAB69480.1"/>
    </source>
</evidence>
<evidence type="ECO:0000256" key="3">
    <source>
        <dbReference type="ARBA" id="ARBA00022448"/>
    </source>
</evidence>
<comment type="similarity">
    <text evidence="2">Belongs to the cystinosin family.</text>
</comment>
<keyword evidence="7 11" id="KW-1133">Transmembrane helix</keyword>
<evidence type="ECO:0000256" key="4">
    <source>
        <dbReference type="ARBA" id="ARBA00022692"/>
    </source>
</evidence>
<protein>
    <submittedName>
        <fullName evidence="12 13">Cystinosin homolog</fullName>
    </submittedName>
</protein>
<organism evidence="12">
    <name type="scientific">Hirondellea gigas</name>
    <dbReference type="NCBI Taxonomy" id="1518452"/>
    <lineage>
        <taxon>Eukaryota</taxon>
        <taxon>Metazoa</taxon>
        <taxon>Ecdysozoa</taxon>
        <taxon>Arthropoda</taxon>
        <taxon>Crustacea</taxon>
        <taxon>Multicrustacea</taxon>
        <taxon>Malacostraca</taxon>
        <taxon>Eumalacostraca</taxon>
        <taxon>Peracarida</taxon>
        <taxon>Amphipoda</taxon>
        <taxon>Amphilochidea</taxon>
        <taxon>Lysianassida</taxon>
        <taxon>Lysianassidira</taxon>
        <taxon>Lysianassoidea</taxon>
        <taxon>Lysianassidae</taxon>
        <taxon>Hirondellea</taxon>
    </lineage>
</organism>
<evidence type="ECO:0000313" key="13">
    <source>
        <dbReference type="EMBL" id="LAC22459.1"/>
    </source>
</evidence>
<feature type="transmembrane region" description="Helical" evidence="11">
    <location>
        <begin position="86"/>
        <end position="107"/>
    </location>
</feature>
<dbReference type="InterPro" id="IPR005282">
    <property type="entry name" value="LC_transporter"/>
</dbReference>
<sequence length="163" mass="18561">MAMLGANAVFQWLDFLYFVSYIKLFITLIKYIPQAYYNYLRKSTSGWSIGNVLLDFTGGSLSILQMFLLAYNYNDWGSIFGDPTKFGLGLFSMLFDIFFIIQHYVLYKSNTTALPLIRTPEHSHNESLLVDSGHSNYGAADDTHYVRHIDPGARTNHSPSYSS</sequence>
<keyword evidence="9" id="KW-0458">Lysosome</keyword>
<evidence type="ECO:0000256" key="8">
    <source>
        <dbReference type="ARBA" id="ARBA00023136"/>
    </source>
</evidence>
<evidence type="ECO:0000256" key="10">
    <source>
        <dbReference type="ARBA" id="ARBA00048473"/>
    </source>
</evidence>
<dbReference type="AlphaFoldDB" id="A0A2P2I6H7"/>
<evidence type="ECO:0000256" key="1">
    <source>
        <dbReference type="ARBA" id="ARBA00004155"/>
    </source>
</evidence>
<comment type="catalytic activity">
    <reaction evidence="10">
        <text>L-cystine(out) + H(+)(out) = L-cystine(in) + H(+)(in)</text>
        <dbReference type="Rhea" id="RHEA:66172"/>
        <dbReference type="ChEBI" id="CHEBI:15378"/>
        <dbReference type="ChEBI" id="CHEBI:35491"/>
    </reaction>
    <physiologicalReaction direction="left-to-right" evidence="10">
        <dbReference type="Rhea" id="RHEA:66173"/>
    </physiologicalReaction>
</comment>
<dbReference type="GO" id="GO:0015293">
    <property type="term" value="F:symporter activity"/>
    <property type="evidence" value="ECO:0007669"/>
    <property type="project" value="UniProtKB-KW"/>
</dbReference>
<keyword evidence="6" id="KW-0769">Symport</keyword>
<proteinExistence type="evidence at transcript level"/>
<keyword evidence="5" id="KW-0677">Repeat</keyword>
<dbReference type="PANTHER" id="PTHR13131:SF5">
    <property type="entry name" value="CYSTINOSIN"/>
    <property type="match status" value="1"/>
</dbReference>
<dbReference type="GO" id="GO:0005765">
    <property type="term" value="C:lysosomal membrane"/>
    <property type="evidence" value="ECO:0007669"/>
    <property type="project" value="UniProtKB-SubCell"/>
</dbReference>
<dbReference type="InterPro" id="IPR006603">
    <property type="entry name" value="PQ-loop_rpt"/>
</dbReference>
<dbReference type="EMBL" id="IACF01003873">
    <property type="protein sequence ID" value="LAB69480.1"/>
    <property type="molecule type" value="mRNA"/>
</dbReference>
<keyword evidence="3" id="KW-0813">Transport</keyword>
<dbReference type="GO" id="GO:0015184">
    <property type="term" value="F:L-cystine transmembrane transporter activity"/>
    <property type="evidence" value="ECO:0007669"/>
    <property type="project" value="TreeGrafter"/>
</dbReference>
<dbReference type="SMART" id="SM00679">
    <property type="entry name" value="CTNS"/>
    <property type="match status" value="1"/>
</dbReference>
<feature type="transmembrane region" description="Helical" evidence="11">
    <location>
        <begin position="52"/>
        <end position="74"/>
    </location>
</feature>
<dbReference type="EMBL" id="IACT01003210">
    <property type="protein sequence ID" value="LAC22459.1"/>
    <property type="molecule type" value="mRNA"/>
</dbReference>
<reference evidence="12" key="2">
    <citation type="journal article" date="2018" name="Biosci. Biotechnol. Biochem.">
        <title>Polysaccharide hydrolase of the hadal zone amphipods Hirondellea gigas.</title>
        <authorList>
            <person name="Kobayashi H."/>
            <person name="Nagahama T."/>
            <person name="Arai W."/>
            <person name="Sasagawa Y."/>
            <person name="Umeda M."/>
            <person name="Hayashi T."/>
            <person name="Nikaido I."/>
            <person name="Watanabe H."/>
            <person name="Oguri K."/>
            <person name="Kitazato H."/>
            <person name="Fujioka K."/>
            <person name="Kido Y."/>
            <person name="Takami H."/>
        </authorList>
    </citation>
    <scope>NUCLEOTIDE SEQUENCE</scope>
    <source>
        <tissue evidence="12">Whole body</tissue>
    </source>
</reference>
<feature type="transmembrane region" description="Helical" evidence="11">
    <location>
        <begin position="12"/>
        <end position="32"/>
    </location>
</feature>
<evidence type="ECO:0000256" key="2">
    <source>
        <dbReference type="ARBA" id="ARBA00006855"/>
    </source>
</evidence>
<keyword evidence="4 11" id="KW-0812">Transmembrane</keyword>
<accession>A0A2P2I6H7</accession>
<dbReference type="FunFam" id="1.20.1280.290:FF:000016">
    <property type="entry name" value="Cystinosin homolog"/>
    <property type="match status" value="1"/>
</dbReference>
<keyword evidence="8 11" id="KW-0472">Membrane</keyword>
<comment type="subcellular location">
    <subcellularLocation>
        <location evidence="1">Lysosome membrane</location>
        <topology evidence="1">Multi-pass membrane protein</topology>
    </subcellularLocation>
</comment>
<evidence type="ECO:0000256" key="11">
    <source>
        <dbReference type="SAM" id="Phobius"/>
    </source>
</evidence>
<evidence type="ECO:0000256" key="9">
    <source>
        <dbReference type="ARBA" id="ARBA00023228"/>
    </source>
</evidence>
<evidence type="ECO:0000256" key="7">
    <source>
        <dbReference type="ARBA" id="ARBA00022989"/>
    </source>
</evidence>